<evidence type="ECO:0000313" key="4">
    <source>
        <dbReference type="EMBL" id="MFD2033267.1"/>
    </source>
</evidence>
<dbReference type="EMBL" id="JBHUHR010000001">
    <property type="protein sequence ID" value="MFD2033267.1"/>
    <property type="molecule type" value="Genomic_DNA"/>
</dbReference>
<keyword evidence="5" id="KW-1185">Reference proteome</keyword>
<accession>A0ABW4VIB2</accession>
<keyword evidence="2" id="KW-1133">Transmembrane helix</keyword>
<name>A0ABW4VIB2_9BACT</name>
<keyword evidence="2" id="KW-0812">Transmembrane</keyword>
<evidence type="ECO:0000313" key="5">
    <source>
        <dbReference type="Proteomes" id="UP001597361"/>
    </source>
</evidence>
<dbReference type="InterPro" id="IPR008756">
    <property type="entry name" value="Peptidase_M56"/>
</dbReference>
<comment type="caution">
    <text evidence="4">The sequence shown here is derived from an EMBL/GenBank/DDBJ whole genome shotgun (WGS) entry which is preliminary data.</text>
</comment>
<proteinExistence type="predicted"/>
<feature type="region of interest" description="Disordered" evidence="1">
    <location>
        <begin position="405"/>
        <end position="424"/>
    </location>
</feature>
<feature type="domain" description="Peptidase M56" evidence="3">
    <location>
        <begin position="52"/>
        <end position="118"/>
    </location>
</feature>
<protein>
    <submittedName>
        <fullName evidence="4">M56 family metallopeptidase</fullName>
    </submittedName>
</protein>
<evidence type="ECO:0000259" key="3">
    <source>
        <dbReference type="Pfam" id="PF05569"/>
    </source>
</evidence>
<dbReference type="Pfam" id="PF05569">
    <property type="entry name" value="Peptidase_M56"/>
    <property type="match status" value="1"/>
</dbReference>
<feature type="transmembrane region" description="Helical" evidence="2">
    <location>
        <begin position="154"/>
        <end position="172"/>
    </location>
</feature>
<evidence type="ECO:0000256" key="2">
    <source>
        <dbReference type="SAM" id="Phobius"/>
    </source>
</evidence>
<dbReference type="Proteomes" id="UP001597361">
    <property type="component" value="Unassembled WGS sequence"/>
</dbReference>
<gene>
    <name evidence="4" type="ORF">ACFSKL_00615</name>
</gene>
<organism evidence="4 5">
    <name type="scientific">Belliella marina</name>
    <dbReference type="NCBI Taxonomy" id="1644146"/>
    <lineage>
        <taxon>Bacteria</taxon>
        <taxon>Pseudomonadati</taxon>
        <taxon>Bacteroidota</taxon>
        <taxon>Cytophagia</taxon>
        <taxon>Cytophagales</taxon>
        <taxon>Cyclobacteriaceae</taxon>
        <taxon>Belliella</taxon>
    </lineage>
</organism>
<reference evidence="5" key="1">
    <citation type="journal article" date="2019" name="Int. J. Syst. Evol. Microbiol.">
        <title>The Global Catalogue of Microorganisms (GCM) 10K type strain sequencing project: providing services to taxonomists for standard genome sequencing and annotation.</title>
        <authorList>
            <consortium name="The Broad Institute Genomics Platform"/>
            <consortium name="The Broad Institute Genome Sequencing Center for Infectious Disease"/>
            <person name="Wu L."/>
            <person name="Ma J."/>
        </authorList>
    </citation>
    <scope>NUCLEOTIDE SEQUENCE [LARGE SCALE GENOMIC DNA]</scope>
    <source>
        <strain evidence="5">CGMCC 1.15180</strain>
    </source>
</reference>
<keyword evidence="2" id="KW-0472">Membrane</keyword>
<evidence type="ECO:0000256" key="1">
    <source>
        <dbReference type="SAM" id="MobiDB-lite"/>
    </source>
</evidence>
<sequence>MLIFKNVSKNKVINYKGETLVLLEEECLPYSFSKYIFVFRSDFENGRFSDPILKHEVAHVRGCHSLDNIFVELLFVFLWFHPGLYWAKNAIKLNHEFLADQAVLQIVPIDDYKNVLLSMIFPDQGLTLISSLKFSLTKKRMNMMKRKTTLSTKLIKIVALIPIFGVMIYFFSEKVPAQNQTQQSRTISFNSEVEERQVSDLEIYIKPDGKIVIDEKTYRQAEVNDVLDRIRMANDLSTINLNVDNGTPMGEISDMQKLLLEKGVHHIEVNILGKSGEVTNPIQDIDKATFYKDVTFKVVRKDGTESTKTFEELSEDQKARLMPPPTIPEKKTPSAALFSDWQNPEKYAVWVDGKYTPAEQLKKIYRIHIVYYLKSYVHLNARSVKFPQEHQVSIYTEEGFEKTFGEESDFSKPKKGTITLRDQG</sequence>